<dbReference type="SUPFAM" id="SSF56672">
    <property type="entry name" value="DNA/RNA polymerases"/>
    <property type="match status" value="1"/>
</dbReference>
<sequence length="266" mass="29049">MCKADIIEPVDAAESVSPIVLVRKKTGDLRLCADLREKLVSRLPQPTPSPPQSLCHQYPTPQQPPNVPRTRQSAVCPPVQGPQSTPHRRDNEGPGVSGSGDAVQGTQAPEARDGRRTAVCQGEYRSREPTAQEALTNVLGAYKKSQNMMGQVINIMQENQRLQGDHQEIKQELLSLNTTMLSFAGVLGDMANSMRYYMAHQRAPSTSQCTDQSSTYATASGQEALPQDSQATSTPPPAEGEPSRKWSLRRRQTPETLTKTKTTTGK</sequence>
<gene>
    <name evidence="3" type="ORF">NDU88_002369</name>
</gene>
<reference evidence="3" key="1">
    <citation type="journal article" date="2022" name="bioRxiv">
        <title>Sequencing and chromosome-scale assembly of the giantPleurodeles waltlgenome.</title>
        <authorList>
            <person name="Brown T."/>
            <person name="Elewa A."/>
            <person name="Iarovenko S."/>
            <person name="Subramanian E."/>
            <person name="Araus A.J."/>
            <person name="Petzold A."/>
            <person name="Susuki M."/>
            <person name="Suzuki K.-i.T."/>
            <person name="Hayashi T."/>
            <person name="Toyoda A."/>
            <person name="Oliveira C."/>
            <person name="Osipova E."/>
            <person name="Leigh N.D."/>
            <person name="Simon A."/>
            <person name="Yun M.H."/>
        </authorList>
    </citation>
    <scope>NUCLEOTIDE SEQUENCE</scope>
    <source>
        <strain evidence="3">20211129_DDA</strain>
        <tissue evidence="3">Liver</tissue>
    </source>
</reference>
<dbReference type="AlphaFoldDB" id="A0AAV7Q9P6"/>
<dbReference type="Proteomes" id="UP001066276">
    <property type="component" value="Chromosome 6"/>
</dbReference>
<evidence type="ECO:0000313" key="3">
    <source>
        <dbReference type="EMBL" id="KAJ1135940.1"/>
    </source>
</evidence>
<accession>A0AAV7Q9P6</accession>
<keyword evidence="1" id="KW-0175">Coiled coil</keyword>
<organism evidence="3 4">
    <name type="scientific">Pleurodeles waltl</name>
    <name type="common">Iberian ribbed newt</name>
    <dbReference type="NCBI Taxonomy" id="8319"/>
    <lineage>
        <taxon>Eukaryota</taxon>
        <taxon>Metazoa</taxon>
        <taxon>Chordata</taxon>
        <taxon>Craniata</taxon>
        <taxon>Vertebrata</taxon>
        <taxon>Euteleostomi</taxon>
        <taxon>Amphibia</taxon>
        <taxon>Batrachia</taxon>
        <taxon>Caudata</taxon>
        <taxon>Salamandroidea</taxon>
        <taxon>Salamandridae</taxon>
        <taxon>Pleurodelinae</taxon>
        <taxon>Pleurodeles</taxon>
    </lineage>
</organism>
<feature type="region of interest" description="Disordered" evidence="2">
    <location>
        <begin position="205"/>
        <end position="266"/>
    </location>
</feature>
<feature type="compositionally biased region" description="Low complexity" evidence="2">
    <location>
        <begin position="254"/>
        <end position="266"/>
    </location>
</feature>
<protein>
    <submittedName>
        <fullName evidence="3">Uncharacterized protein</fullName>
    </submittedName>
</protein>
<dbReference type="Gene3D" id="3.10.10.10">
    <property type="entry name" value="HIV Type 1 Reverse Transcriptase, subunit A, domain 1"/>
    <property type="match status" value="1"/>
</dbReference>
<comment type="caution">
    <text evidence="3">The sequence shown here is derived from an EMBL/GenBank/DDBJ whole genome shotgun (WGS) entry which is preliminary data.</text>
</comment>
<feature type="region of interest" description="Disordered" evidence="2">
    <location>
        <begin position="42"/>
        <end position="128"/>
    </location>
</feature>
<dbReference type="InterPro" id="IPR043502">
    <property type="entry name" value="DNA/RNA_pol_sf"/>
</dbReference>
<evidence type="ECO:0000256" key="1">
    <source>
        <dbReference type="SAM" id="Coils"/>
    </source>
</evidence>
<feature type="coiled-coil region" evidence="1">
    <location>
        <begin position="152"/>
        <end position="179"/>
    </location>
</feature>
<dbReference type="EMBL" id="JANPWB010000010">
    <property type="protein sequence ID" value="KAJ1135940.1"/>
    <property type="molecule type" value="Genomic_DNA"/>
</dbReference>
<name>A0AAV7Q9P6_PLEWA</name>
<evidence type="ECO:0000256" key="2">
    <source>
        <dbReference type="SAM" id="MobiDB-lite"/>
    </source>
</evidence>
<keyword evidence="4" id="KW-1185">Reference proteome</keyword>
<evidence type="ECO:0000313" key="4">
    <source>
        <dbReference type="Proteomes" id="UP001066276"/>
    </source>
</evidence>
<feature type="compositionally biased region" description="Polar residues" evidence="2">
    <location>
        <begin position="205"/>
        <end position="233"/>
    </location>
</feature>
<proteinExistence type="predicted"/>